<dbReference type="OrthoDB" id="9770553at2"/>
<organism evidence="10 11">
    <name type="scientific">Mariniphaga sediminis</name>
    <dbReference type="NCBI Taxonomy" id="1628158"/>
    <lineage>
        <taxon>Bacteria</taxon>
        <taxon>Pseudomonadati</taxon>
        <taxon>Bacteroidota</taxon>
        <taxon>Bacteroidia</taxon>
        <taxon>Marinilabiliales</taxon>
        <taxon>Prolixibacteraceae</taxon>
        <taxon>Mariniphaga</taxon>
    </lineage>
</organism>
<dbReference type="PANTHER" id="PTHR43675:SF8">
    <property type="entry name" value="ARSENITE METHYLTRANSFERASE"/>
    <property type="match status" value="1"/>
</dbReference>
<accession>A0A399D320</accession>
<comment type="similarity">
    <text evidence="3">Belongs to the methyltransferase superfamily. Arsenite methyltransferase family.</text>
</comment>
<protein>
    <recommendedName>
        <fullName evidence="5">Arsenite methyltransferase</fullName>
        <ecNumber evidence="4">2.1.1.137</ecNumber>
    </recommendedName>
</protein>
<dbReference type="GO" id="GO:0032259">
    <property type="term" value="P:methylation"/>
    <property type="evidence" value="ECO:0007669"/>
    <property type="project" value="UniProtKB-KW"/>
</dbReference>
<dbReference type="AlphaFoldDB" id="A0A399D320"/>
<keyword evidence="11" id="KW-1185">Reference proteome</keyword>
<dbReference type="NCBIfam" id="NF008823">
    <property type="entry name" value="PRK11873.1"/>
    <property type="match status" value="1"/>
</dbReference>
<dbReference type="InterPro" id="IPR026669">
    <property type="entry name" value="Arsenite_MeTrfase-like"/>
</dbReference>
<evidence type="ECO:0000259" key="9">
    <source>
        <dbReference type="Pfam" id="PF13847"/>
    </source>
</evidence>
<evidence type="ECO:0000256" key="4">
    <source>
        <dbReference type="ARBA" id="ARBA00034521"/>
    </source>
</evidence>
<evidence type="ECO:0000256" key="5">
    <source>
        <dbReference type="ARBA" id="ARBA00034545"/>
    </source>
</evidence>
<dbReference type="Proteomes" id="UP000266441">
    <property type="component" value="Unassembled WGS sequence"/>
</dbReference>
<comment type="catalytic activity">
    <reaction evidence="8">
        <text>arsenic triglutathione + 3 [thioredoxin]-dithiol + 3 S-adenosyl-L-methionine = trimethylarsine + 3 [thioredoxin]-disulfide + 3 glutathione + 3 S-adenosyl-L-homocysteine + 3 H(+)</text>
        <dbReference type="Rhea" id="RHEA:69432"/>
        <dbReference type="Rhea" id="RHEA-COMP:10698"/>
        <dbReference type="Rhea" id="RHEA-COMP:10700"/>
        <dbReference type="ChEBI" id="CHEBI:15378"/>
        <dbReference type="ChEBI" id="CHEBI:27130"/>
        <dbReference type="ChEBI" id="CHEBI:29950"/>
        <dbReference type="ChEBI" id="CHEBI:50058"/>
        <dbReference type="ChEBI" id="CHEBI:57856"/>
        <dbReference type="ChEBI" id="CHEBI:57925"/>
        <dbReference type="ChEBI" id="CHEBI:59789"/>
        <dbReference type="ChEBI" id="CHEBI:183640"/>
        <dbReference type="EC" id="2.1.1.137"/>
    </reaction>
</comment>
<evidence type="ECO:0000256" key="3">
    <source>
        <dbReference type="ARBA" id="ARBA00034487"/>
    </source>
</evidence>
<dbReference type="InterPro" id="IPR029063">
    <property type="entry name" value="SAM-dependent_MTases_sf"/>
</dbReference>
<name>A0A399D320_9BACT</name>
<reference evidence="10 11" key="1">
    <citation type="journal article" date="2015" name="Int. J. Syst. Evol. Microbiol.">
        <title>Mariniphaga sediminis sp. nov., isolated from coastal sediment.</title>
        <authorList>
            <person name="Wang F.Q."/>
            <person name="Shen Q.Y."/>
            <person name="Chen G.J."/>
            <person name="Du Z.J."/>
        </authorList>
    </citation>
    <scope>NUCLEOTIDE SEQUENCE [LARGE SCALE GENOMIC DNA]</scope>
    <source>
        <strain evidence="10 11">SY21</strain>
    </source>
</reference>
<dbReference type="PANTHER" id="PTHR43675">
    <property type="entry name" value="ARSENITE METHYLTRANSFERASE"/>
    <property type="match status" value="1"/>
</dbReference>
<feature type="domain" description="Methyltransferase" evidence="9">
    <location>
        <begin position="73"/>
        <end position="220"/>
    </location>
</feature>
<comment type="caution">
    <text evidence="10">The sequence shown here is derived from an EMBL/GenBank/DDBJ whole genome shotgun (WGS) entry which is preliminary data.</text>
</comment>
<keyword evidence="1 10" id="KW-0808">Transferase</keyword>
<keyword evidence="10" id="KW-0489">Methyltransferase</keyword>
<evidence type="ECO:0000256" key="2">
    <source>
        <dbReference type="ARBA" id="ARBA00022691"/>
    </source>
</evidence>
<comment type="catalytic activity">
    <reaction evidence="6">
        <text>arsenic triglutathione + [thioredoxin]-dithiol + S-adenosyl-L-methionine + 2 H2O = methylarsonous acid + [thioredoxin]-disulfide + 3 glutathione + S-adenosyl-L-homocysteine + H(+)</text>
        <dbReference type="Rhea" id="RHEA:69460"/>
        <dbReference type="Rhea" id="RHEA-COMP:10698"/>
        <dbReference type="Rhea" id="RHEA-COMP:10700"/>
        <dbReference type="ChEBI" id="CHEBI:15377"/>
        <dbReference type="ChEBI" id="CHEBI:15378"/>
        <dbReference type="ChEBI" id="CHEBI:17826"/>
        <dbReference type="ChEBI" id="CHEBI:29950"/>
        <dbReference type="ChEBI" id="CHEBI:50058"/>
        <dbReference type="ChEBI" id="CHEBI:57856"/>
        <dbReference type="ChEBI" id="CHEBI:57925"/>
        <dbReference type="ChEBI" id="CHEBI:59789"/>
        <dbReference type="ChEBI" id="CHEBI:183640"/>
        <dbReference type="EC" id="2.1.1.137"/>
    </reaction>
</comment>
<dbReference type="CDD" id="cd02440">
    <property type="entry name" value="AdoMet_MTases"/>
    <property type="match status" value="1"/>
</dbReference>
<evidence type="ECO:0000256" key="6">
    <source>
        <dbReference type="ARBA" id="ARBA00047941"/>
    </source>
</evidence>
<comment type="catalytic activity">
    <reaction evidence="7">
        <text>arsenic triglutathione + 2 [thioredoxin]-dithiol + 2 S-adenosyl-L-methionine + H2O = dimethylarsinous acid + 2 [thioredoxin]-disulfide + 3 glutathione + 2 S-adenosyl-L-homocysteine + 2 H(+)</text>
        <dbReference type="Rhea" id="RHEA:69464"/>
        <dbReference type="Rhea" id="RHEA-COMP:10698"/>
        <dbReference type="Rhea" id="RHEA-COMP:10700"/>
        <dbReference type="ChEBI" id="CHEBI:15377"/>
        <dbReference type="ChEBI" id="CHEBI:15378"/>
        <dbReference type="ChEBI" id="CHEBI:23808"/>
        <dbReference type="ChEBI" id="CHEBI:29950"/>
        <dbReference type="ChEBI" id="CHEBI:50058"/>
        <dbReference type="ChEBI" id="CHEBI:57856"/>
        <dbReference type="ChEBI" id="CHEBI:57925"/>
        <dbReference type="ChEBI" id="CHEBI:59789"/>
        <dbReference type="ChEBI" id="CHEBI:183640"/>
        <dbReference type="EC" id="2.1.1.137"/>
    </reaction>
</comment>
<dbReference type="SUPFAM" id="SSF53335">
    <property type="entry name" value="S-adenosyl-L-methionine-dependent methyltransferases"/>
    <property type="match status" value="1"/>
</dbReference>
<dbReference type="InterPro" id="IPR025714">
    <property type="entry name" value="Methyltranfer_dom"/>
</dbReference>
<sequence>MYTETIKEEIRKSYGNIAKGNIQVGCCSTDSECCTTDEFSTSMAENYENIEGYEKDSDLSLGCGLPTEIANINEGDTVIDLGSGAGNDAFIARRIVGETGKVIGIDMTPEMVIKALQNTQKLGYQNVEFVLGEIEDMQNITSSVADVVISNCVMNLVPNKTKAFNEVFRTLKTGGHFSISDIVYIGSLPKGILEAAELYSGCVAGASEKGEYLGIIKSAGFKNIQIKTERKIDLPNDLLLKYLNQEELDKFKQSGSGIYSVTIYADKLDEGSCCETTDSGCCGSEKNTTSEKASCCGTESSGETGCC</sequence>
<proteinExistence type="inferred from homology"/>
<evidence type="ECO:0000256" key="8">
    <source>
        <dbReference type="ARBA" id="ARBA00048428"/>
    </source>
</evidence>
<gene>
    <name evidence="10" type="ORF">D1164_10975</name>
</gene>
<dbReference type="GO" id="GO:0030791">
    <property type="term" value="F:arsenite methyltransferase activity"/>
    <property type="evidence" value="ECO:0007669"/>
    <property type="project" value="UniProtKB-EC"/>
</dbReference>
<evidence type="ECO:0000313" key="10">
    <source>
        <dbReference type="EMBL" id="RIH65101.1"/>
    </source>
</evidence>
<dbReference type="Pfam" id="PF13847">
    <property type="entry name" value="Methyltransf_31"/>
    <property type="match status" value="1"/>
</dbReference>
<evidence type="ECO:0000256" key="7">
    <source>
        <dbReference type="ARBA" id="ARBA00047943"/>
    </source>
</evidence>
<evidence type="ECO:0000256" key="1">
    <source>
        <dbReference type="ARBA" id="ARBA00022679"/>
    </source>
</evidence>
<evidence type="ECO:0000313" key="11">
    <source>
        <dbReference type="Proteomes" id="UP000266441"/>
    </source>
</evidence>
<dbReference type="RefSeq" id="WP_119350026.1">
    <property type="nucleotide sequence ID" value="NZ_QWET01000007.1"/>
</dbReference>
<dbReference type="Gene3D" id="3.40.50.150">
    <property type="entry name" value="Vaccinia Virus protein VP39"/>
    <property type="match status" value="1"/>
</dbReference>
<dbReference type="EC" id="2.1.1.137" evidence="4"/>
<keyword evidence="2" id="KW-0949">S-adenosyl-L-methionine</keyword>
<dbReference type="EMBL" id="QWET01000007">
    <property type="protein sequence ID" value="RIH65101.1"/>
    <property type="molecule type" value="Genomic_DNA"/>
</dbReference>